<dbReference type="InterPro" id="IPR050295">
    <property type="entry name" value="Plant_2OG-oxidoreductases"/>
</dbReference>
<keyword evidence="1 3" id="KW-0479">Metal-binding</keyword>
<sequence length="221" mass="25244">MFYIFTIPTHIRKPHLLPKLPHQLREGIEAYAAELEKLALKMLEYMAKALKIDANDIRAVYEGGLQGMRMNYYPPCPQPDLVIGISSHSDIQGITILLELNEVEGLQIKKDGIWFPVKPMPNAFIVNLGDSMEIVTNGIYKSIEHRATVNSIKERLSIATFYSPNLDREVSPAPSLITPQKQAMYKSIRYGDFVRLFVSRELKGKSCIEQMKIQHEERKVD</sequence>
<dbReference type="EMBL" id="BSYO01000020">
    <property type="protein sequence ID" value="GMH19424.1"/>
    <property type="molecule type" value="Genomic_DNA"/>
</dbReference>
<evidence type="ECO:0000313" key="6">
    <source>
        <dbReference type="Proteomes" id="UP001279734"/>
    </source>
</evidence>
<comment type="caution">
    <text evidence="5">The sequence shown here is derived from an EMBL/GenBank/DDBJ whole genome shotgun (WGS) entry which is preliminary data.</text>
</comment>
<name>A0AAD3XWV9_NEPGR</name>
<evidence type="ECO:0000256" key="2">
    <source>
        <dbReference type="ARBA" id="ARBA00023004"/>
    </source>
</evidence>
<accession>A0AAD3XWV9</accession>
<dbReference type="GO" id="GO:0016491">
    <property type="term" value="F:oxidoreductase activity"/>
    <property type="evidence" value="ECO:0007669"/>
    <property type="project" value="UniProtKB-KW"/>
</dbReference>
<gene>
    <name evidence="5" type="ORF">Nepgr_021265</name>
</gene>
<dbReference type="PANTHER" id="PTHR47991">
    <property type="entry name" value="OXOGLUTARATE/IRON-DEPENDENT DIOXYGENASE"/>
    <property type="match status" value="1"/>
</dbReference>
<comment type="similarity">
    <text evidence="3">Belongs to the iron/ascorbate-dependent oxidoreductase family.</text>
</comment>
<keyword evidence="6" id="KW-1185">Reference proteome</keyword>
<keyword evidence="3" id="KW-0560">Oxidoreductase</keyword>
<dbReference type="InterPro" id="IPR005123">
    <property type="entry name" value="Oxoglu/Fe-dep_dioxygenase_dom"/>
</dbReference>
<dbReference type="AlphaFoldDB" id="A0AAD3XWV9"/>
<dbReference type="InterPro" id="IPR027443">
    <property type="entry name" value="IPNS-like_sf"/>
</dbReference>
<proteinExistence type="inferred from homology"/>
<protein>
    <recommendedName>
        <fullName evidence="4">Fe2OG dioxygenase domain-containing protein</fullName>
    </recommendedName>
</protein>
<reference evidence="5" key="1">
    <citation type="submission" date="2023-05" db="EMBL/GenBank/DDBJ databases">
        <title>Nepenthes gracilis genome sequencing.</title>
        <authorList>
            <person name="Fukushima K."/>
        </authorList>
    </citation>
    <scope>NUCLEOTIDE SEQUENCE</scope>
    <source>
        <strain evidence="5">SING2019-196</strain>
    </source>
</reference>
<dbReference type="GO" id="GO:0046872">
    <property type="term" value="F:metal ion binding"/>
    <property type="evidence" value="ECO:0007669"/>
    <property type="project" value="UniProtKB-KW"/>
</dbReference>
<evidence type="ECO:0000259" key="4">
    <source>
        <dbReference type="PROSITE" id="PS51471"/>
    </source>
</evidence>
<evidence type="ECO:0000313" key="5">
    <source>
        <dbReference type="EMBL" id="GMH19424.1"/>
    </source>
</evidence>
<dbReference type="Proteomes" id="UP001279734">
    <property type="component" value="Unassembled WGS sequence"/>
</dbReference>
<dbReference type="Pfam" id="PF03171">
    <property type="entry name" value="2OG-FeII_Oxy"/>
    <property type="match status" value="1"/>
</dbReference>
<dbReference type="SUPFAM" id="SSF51197">
    <property type="entry name" value="Clavaminate synthase-like"/>
    <property type="match status" value="1"/>
</dbReference>
<evidence type="ECO:0000256" key="1">
    <source>
        <dbReference type="ARBA" id="ARBA00022723"/>
    </source>
</evidence>
<dbReference type="InterPro" id="IPR044861">
    <property type="entry name" value="IPNS-like_FE2OG_OXY"/>
</dbReference>
<organism evidence="5 6">
    <name type="scientific">Nepenthes gracilis</name>
    <name type="common">Slender pitcher plant</name>
    <dbReference type="NCBI Taxonomy" id="150966"/>
    <lineage>
        <taxon>Eukaryota</taxon>
        <taxon>Viridiplantae</taxon>
        <taxon>Streptophyta</taxon>
        <taxon>Embryophyta</taxon>
        <taxon>Tracheophyta</taxon>
        <taxon>Spermatophyta</taxon>
        <taxon>Magnoliopsida</taxon>
        <taxon>eudicotyledons</taxon>
        <taxon>Gunneridae</taxon>
        <taxon>Pentapetalae</taxon>
        <taxon>Caryophyllales</taxon>
        <taxon>Nepenthaceae</taxon>
        <taxon>Nepenthes</taxon>
    </lineage>
</organism>
<evidence type="ECO:0000256" key="3">
    <source>
        <dbReference type="RuleBase" id="RU003682"/>
    </source>
</evidence>
<keyword evidence="2 3" id="KW-0408">Iron</keyword>
<feature type="domain" description="Fe2OG dioxygenase" evidence="4">
    <location>
        <begin position="64"/>
        <end position="164"/>
    </location>
</feature>
<dbReference type="Gene3D" id="2.60.120.330">
    <property type="entry name" value="B-lactam Antibiotic, Isopenicillin N Synthase, Chain"/>
    <property type="match status" value="1"/>
</dbReference>
<dbReference type="PROSITE" id="PS51471">
    <property type="entry name" value="FE2OG_OXY"/>
    <property type="match status" value="1"/>
</dbReference>